<sequence length="100" mass="11146">MENVKILKALAHPTRLHILSLLKSPAQSFTACNNLDKDAVGICVQEMTIVLNISQSTTSQHLSILHDAGLLTSTKIGKYTYFKRNETIIQQFADFVSKEI</sequence>
<dbReference type="EMBL" id="CP079955">
    <property type="protein sequence ID" value="QYA32372.1"/>
    <property type="molecule type" value="Genomic_DNA"/>
</dbReference>
<proteinExistence type="predicted"/>
<keyword evidence="3" id="KW-0804">Transcription</keyword>
<dbReference type="InterPro" id="IPR001845">
    <property type="entry name" value="HTH_ArsR_DNA-bd_dom"/>
</dbReference>
<gene>
    <name evidence="5" type="ORF">KYI10_08255</name>
</gene>
<keyword evidence="2" id="KW-0238">DNA-binding</keyword>
<evidence type="ECO:0000256" key="2">
    <source>
        <dbReference type="ARBA" id="ARBA00023125"/>
    </source>
</evidence>
<protein>
    <submittedName>
        <fullName evidence="5">Metalloregulator ArsR/SmtB family transcription factor</fullName>
    </submittedName>
</protein>
<organism evidence="5">
    <name type="scientific">Macrococcus psychrotolerans</name>
    <dbReference type="NCBI Taxonomy" id="3039389"/>
    <lineage>
        <taxon>Bacteria</taxon>
        <taxon>Bacillati</taxon>
        <taxon>Bacillota</taxon>
        <taxon>Bacilli</taxon>
        <taxon>Bacillales</taxon>
        <taxon>Staphylococcaceae</taxon>
        <taxon>Macrococcus</taxon>
    </lineage>
</organism>
<keyword evidence="1" id="KW-0805">Transcription regulation</keyword>
<dbReference type="NCBIfam" id="NF033788">
    <property type="entry name" value="HTH_metalloreg"/>
    <property type="match status" value="1"/>
</dbReference>
<dbReference type="CDD" id="cd00090">
    <property type="entry name" value="HTH_ARSR"/>
    <property type="match status" value="1"/>
</dbReference>
<accession>A0AAT9P4W7</accession>
<evidence type="ECO:0000256" key="1">
    <source>
        <dbReference type="ARBA" id="ARBA00023015"/>
    </source>
</evidence>
<dbReference type="PROSITE" id="PS50987">
    <property type="entry name" value="HTH_ARSR_2"/>
    <property type="match status" value="1"/>
</dbReference>
<dbReference type="AlphaFoldDB" id="A0AAT9P4W7"/>
<dbReference type="SMART" id="SM00418">
    <property type="entry name" value="HTH_ARSR"/>
    <property type="match status" value="1"/>
</dbReference>
<dbReference type="Pfam" id="PF01022">
    <property type="entry name" value="HTH_5"/>
    <property type="match status" value="1"/>
</dbReference>
<evidence type="ECO:0000259" key="4">
    <source>
        <dbReference type="PROSITE" id="PS50987"/>
    </source>
</evidence>
<dbReference type="InterPro" id="IPR011991">
    <property type="entry name" value="ArsR-like_HTH"/>
</dbReference>
<dbReference type="GO" id="GO:0003677">
    <property type="term" value="F:DNA binding"/>
    <property type="evidence" value="ECO:0007669"/>
    <property type="project" value="UniProtKB-KW"/>
</dbReference>
<dbReference type="PANTHER" id="PTHR33154:SF33">
    <property type="entry name" value="TRANSCRIPTIONAL REPRESSOR SDPR"/>
    <property type="match status" value="1"/>
</dbReference>
<dbReference type="PANTHER" id="PTHR33154">
    <property type="entry name" value="TRANSCRIPTIONAL REGULATOR, ARSR FAMILY"/>
    <property type="match status" value="1"/>
</dbReference>
<dbReference type="InterPro" id="IPR051081">
    <property type="entry name" value="HTH_MetalResp_TranReg"/>
</dbReference>
<evidence type="ECO:0000313" key="5">
    <source>
        <dbReference type="EMBL" id="QYA32372.1"/>
    </source>
</evidence>
<feature type="domain" description="HTH arsR-type" evidence="4">
    <location>
        <begin position="1"/>
        <end position="100"/>
    </location>
</feature>
<reference evidence="5" key="1">
    <citation type="submission" date="2021-07" db="EMBL/GenBank/DDBJ databases">
        <title>Prevalence and characterization of methicillin-resistant Macrococcus spp. in food producing animals and meat in Switzerland in 2019.</title>
        <authorList>
            <person name="Keller J.E."/>
            <person name="Schwendener S."/>
            <person name="Neuenschwander J."/>
            <person name="Overesch G."/>
            <person name="Perreten V."/>
        </authorList>
    </citation>
    <scope>NUCLEOTIDE SEQUENCE</scope>
    <source>
        <strain evidence="5">19Msa1099</strain>
    </source>
</reference>
<evidence type="ECO:0000256" key="3">
    <source>
        <dbReference type="ARBA" id="ARBA00023163"/>
    </source>
</evidence>
<dbReference type="GO" id="GO:0003700">
    <property type="term" value="F:DNA-binding transcription factor activity"/>
    <property type="evidence" value="ECO:0007669"/>
    <property type="project" value="InterPro"/>
</dbReference>
<name>A0AAT9P4W7_9STAP</name>